<feature type="compositionally biased region" description="Basic and acidic residues" evidence="5">
    <location>
        <begin position="578"/>
        <end position="591"/>
    </location>
</feature>
<protein>
    <submittedName>
        <fullName evidence="7">Transmembrane protein 184</fullName>
    </submittedName>
</protein>
<proteinExistence type="predicted"/>
<evidence type="ECO:0000256" key="1">
    <source>
        <dbReference type="ARBA" id="ARBA00004141"/>
    </source>
</evidence>
<accession>A0A2P7ZCN3</accession>
<dbReference type="OrthoDB" id="5348404at2759"/>
<dbReference type="AlphaFoldDB" id="A0A2P7ZCN3"/>
<reference evidence="7 8" key="1">
    <citation type="submission" date="2017-05" db="EMBL/GenBank/DDBJ databases">
        <title>Draft genome sequence of Elsinoe australis.</title>
        <authorList>
            <person name="Cheng Q."/>
        </authorList>
    </citation>
    <scope>NUCLEOTIDE SEQUENCE [LARGE SCALE GENOMIC DNA]</scope>
    <source>
        <strain evidence="7 8">NL1</strain>
    </source>
</reference>
<evidence type="ECO:0000256" key="5">
    <source>
        <dbReference type="SAM" id="MobiDB-lite"/>
    </source>
</evidence>
<dbReference type="EMBL" id="NHZQ01000236">
    <property type="protein sequence ID" value="PSK45983.1"/>
    <property type="molecule type" value="Genomic_DNA"/>
</dbReference>
<evidence type="ECO:0000256" key="6">
    <source>
        <dbReference type="SAM" id="Phobius"/>
    </source>
</evidence>
<feature type="transmembrane region" description="Helical" evidence="6">
    <location>
        <begin position="238"/>
        <end position="261"/>
    </location>
</feature>
<dbReference type="SMART" id="SM01417">
    <property type="entry name" value="Solute_trans_a"/>
    <property type="match status" value="1"/>
</dbReference>
<feature type="compositionally biased region" description="Polar residues" evidence="5">
    <location>
        <begin position="410"/>
        <end position="422"/>
    </location>
</feature>
<evidence type="ECO:0000313" key="7">
    <source>
        <dbReference type="EMBL" id="PSK45983.1"/>
    </source>
</evidence>
<dbReference type="PANTHER" id="PTHR23423">
    <property type="entry name" value="ORGANIC SOLUTE TRANSPORTER-RELATED"/>
    <property type="match status" value="1"/>
</dbReference>
<feature type="transmembrane region" description="Helical" evidence="6">
    <location>
        <begin position="281"/>
        <end position="303"/>
    </location>
</feature>
<comment type="caution">
    <text evidence="7">The sequence shown here is derived from an EMBL/GenBank/DDBJ whole genome shotgun (WGS) entry which is preliminary data.</text>
</comment>
<evidence type="ECO:0000313" key="8">
    <source>
        <dbReference type="Proteomes" id="UP000243723"/>
    </source>
</evidence>
<evidence type="ECO:0000256" key="2">
    <source>
        <dbReference type="ARBA" id="ARBA00022692"/>
    </source>
</evidence>
<keyword evidence="4 6" id="KW-0472">Membrane</keyword>
<sequence>MKACNTTLEDLYINEEDLWENGLTWHQLGLIISAAFGLLSVIVSLLLIFQHATHYSKPTEQKHIIRILLMIPVYSTVSFLSYLNYRHAIYYEVLRDCYEAFAIASFFTLMCHYIAPDLHEQKEFFRQLKPINWFWGVFGLQKLTGGKHKGLLRIPRSGLTWFNVLYVSIFQYCLIRVLFTIVSVITQYFDRYCEETLNPAFAHVWVMGFEALSVTIAMFCLIQFYLQLKEDLAPYRPFLKVLCIKLVIFFSFWQTLVISFLSSGSGPLQPTSKLAYPDIKIGIPSTLLCVEMAIFSIMHFFAFPWKPYALASSSLRHEASYQPGSGTDLESPQSKSPPAKYVGGFLGIKALADAFNPWDILKATARGLRWLFVGRRNRFQDTSYSSQMNAQSKPLASEQQTDTVPMYAKMSSTNPTSNSAQPHDSDTAGLLSNAGTAAPSHRPAADDPETGVIHPPAGDLGMAGSPSPYYSANPHQLHPSSPSQNHTPYRNSQQPPPVIRISPSDGFAPPPSNSVGETTMPTAGTYGGRDHDEMYNTQGYFNPSQSGLDASADTGYHGRVSMEEPNNGIGMAYGGHTGEPRWDERHHGDRY</sequence>
<keyword evidence="8" id="KW-1185">Reference proteome</keyword>
<dbReference type="InterPro" id="IPR005178">
    <property type="entry name" value="Ostalpha/TMEM184C"/>
</dbReference>
<feature type="compositionally biased region" description="Polar residues" evidence="5">
    <location>
        <begin position="468"/>
        <end position="493"/>
    </location>
</feature>
<feature type="region of interest" description="Disordered" evidence="5">
    <location>
        <begin position="408"/>
        <end position="591"/>
    </location>
</feature>
<feature type="transmembrane region" description="Helical" evidence="6">
    <location>
        <begin position="64"/>
        <end position="85"/>
    </location>
</feature>
<organism evidence="7 8">
    <name type="scientific">Elsinoe australis</name>
    <dbReference type="NCBI Taxonomy" id="40998"/>
    <lineage>
        <taxon>Eukaryota</taxon>
        <taxon>Fungi</taxon>
        <taxon>Dikarya</taxon>
        <taxon>Ascomycota</taxon>
        <taxon>Pezizomycotina</taxon>
        <taxon>Dothideomycetes</taxon>
        <taxon>Dothideomycetidae</taxon>
        <taxon>Myriangiales</taxon>
        <taxon>Elsinoaceae</taxon>
        <taxon>Elsinoe</taxon>
    </lineage>
</organism>
<gene>
    <name evidence="7" type="ORF">B9Z65_4951</name>
</gene>
<dbReference type="Proteomes" id="UP000243723">
    <property type="component" value="Unassembled WGS sequence"/>
</dbReference>
<keyword evidence="2 6" id="KW-0812">Transmembrane</keyword>
<evidence type="ECO:0000256" key="4">
    <source>
        <dbReference type="ARBA" id="ARBA00023136"/>
    </source>
</evidence>
<dbReference type="STRING" id="40998.A0A2P7ZCN3"/>
<evidence type="ECO:0000256" key="3">
    <source>
        <dbReference type="ARBA" id="ARBA00022989"/>
    </source>
</evidence>
<name>A0A2P7ZCN3_9PEZI</name>
<keyword evidence="3 6" id="KW-1133">Transmembrane helix</keyword>
<feature type="transmembrane region" description="Helical" evidence="6">
    <location>
        <begin position="159"/>
        <end position="185"/>
    </location>
</feature>
<comment type="subcellular location">
    <subcellularLocation>
        <location evidence="1">Membrane</location>
        <topology evidence="1">Multi-pass membrane protein</topology>
    </subcellularLocation>
</comment>
<feature type="compositionally biased region" description="Polar residues" evidence="5">
    <location>
        <begin position="513"/>
        <end position="522"/>
    </location>
</feature>
<feature type="compositionally biased region" description="Polar residues" evidence="5">
    <location>
        <begin position="535"/>
        <end position="548"/>
    </location>
</feature>
<dbReference type="Pfam" id="PF03619">
    <property type="entry name" value="Solute_trans_a"/>
    <property type="match status" value="1"/>
</dbReference>
<feature type="transmembrane region" description="Helical" evidence="6">
    <location>
        <begin position="205"/>
        <end position="226"/>
    </location>
</feature>
<feature type="transmembrane region" description="Helical" evidence="6">
    <location>
        <begin position="28"/>
        <end position="52"/>
    </location>
</feature>
<dbReference type="GO" id="GO:0016020">
    <property type="term" value="C:membrane"/>
    <property type="evidence" value="ECO:0007669"/>
    <property type="project" value="UniProtKB-SubCell"/>
</dbReference>